<feature type="region of interest" description="Disordered" evidence="2">
    <location>
        <begin position="810"/>
        <end position="865"/>
    </location>
</feature>
<feature type="compositionally biased region" description="Low complexity" evidence="2">
    <location>
        <begin position="43"/>
        <end position="64"/>
    </location>
</feature>
<evidence type="ECO:0000313" key="3">
    <source>
        <dbReference type="EMBL" id="CAK0809159.1"/>
    </source>
</evidence>
<evidence type="ECO:0000256" key="2">
    <source>
        <dbReference type="SAM" id="MobiDB-lite"/>
    </source>
</evidence>
<feature type="region of interest" description="Disordered" evidence="2">
    <location>
        <begin position="1"/>
        <end position="89"/>
    </location>
</feature>
<keyword evidence="1" id="KW-0175">Coiled coil</keyword>
<sequence length="1099" mass="119520">MASASSGGGAPPPCQPKPRAKLKQPNDAPCCILRVRDAPPRAAPDAGSDAPAKLPAPPRAAAEEGTGGAGLAPPSSPCLGQAGPAEEGAGTAGLALASLGGTGGAGAAGDDHADAAEPPPGSPGRLDNGHAAVAAANLSCVAAEIAREFDYADVSAAVAWSLVTGRRLLLEFERSSLQIPGELFAEAADAMGRAGGDVQASVAHHPDEAPLRLGVGWISRHDGDCTELHHASSLADLVGKTKGIHFFPVYVLPGLQSFSPRVPCDGSKCGGRGFPCSSRLASNLSTRGLSMWPVLADGDCLPRSVLWCRGAPDTKETRLAERAKVASFLASQAASPACCAAWALAMGRLAALSSGAHPAGPPALALASAGEGAQDDGARDSETAAFVHGICNVAGLNPTSEMPDAGIVLGMTPLGRRKKAPLFREMLFQWFCSYRGTVKGRILPETLIDKAKHLRAKYIAEHLETNQAAPPRIDVPKITSHWLKDWRTEYHVSLRTSNKRWKVPRWMWKERVKIYWCNLLRLRRKTSAWKGEDVEIVENHGHTRERWTAMTMCATDQLRASAVPPAELLFKGGPIVLGRLQEELEEARTDNLSAAHKVTVQVSPSASYATAEVLEFMRKHLEPLRPGREWRIASLDVYGPHQAKELIDVCWEHGYVGPALVAPGTTGSLQGNDTHLHGPFSGHYQHNESVTISAKQEADPASMGSMTHRDCIRCFCSVWDNPDMHKRASAFGVHNMVRGSLDGKQNRLGEATLQGLWDELNMEQLKRQCLAEVDEEYDRGNLPWAKETIALLVTVYPKRGCLDRYLPGQDDEGECVDQDNDTPWDDVLPQGDPQDAIVAADEEEVRTSGPPSSSTQGAAETSAQLERAQCGVSKVESVDIMIEHARAIGQHSLQAYLERERLKLLKQLTGAKQENPAVAEAVLGRLRFDEHERQRRAEEARKHRADTDAARGVEAKLREHACRLALAEREVARRQAEEQRRKAVEHAAVHLEPQMFSAAVAGIRAAQHNRWKAFERVMLVGAALSPEQERNLRHDWQKWDAFESHQNPHGNDWANMFKAHLSRLLDHCRSGNADRIQAWREHKRRTRVGVHVALPALQR</sequence>
<comment type="caution">
    <text evidence="3">The sequence shown here is derived from an EMBL/GenBank/DDBJ whole genome shotgun (WGS) entry which is preliminary data.</text>
</comment>
<feature type="coiled-coil region" evidence="1">
    <location>
        <begin position="950"/>
        <end position="982"/>
    </location>
</feature>
<feature type="compositionally biased region" description="Low complexity" evidence="2">
    <location>
        <begin position="79"/>
        <end position="89"/>
    </location>
</feature>
<accession>A0ABN9QVP8</accession>
<dbReference type="EMBL" id="CAUYUJ010004329">
    <property type="protein sequence ID" value="CAK0809159.1"/>
    <property type="molecule type" value="Genomic_DNA"/>
</dbReference>
<organism evidence="3 4">
    <name type="scientific">Prorocentrum cordatum</name>
    <dbReference type="NCBI Taxonomy" id="2364126"/>
    <lineage>
        <taxon>Eukaryota</taxon>
        <taxon>Sar</taxon>
        <taxon>Alveolata</taxon>
        <taxon>Dinophyceae</taxon>
        <taxon>Prorocentrales</taxon>
        <taxon>Prorocentraceae</taxon>
        <taxon>Prorocentrum</taxon>
    </lineage>
</organism>
<feature type="compositionally biased region" description="Polar residues" evidence="2">
    <location>
        <begin position="849"/>
        <end position="864"/>
    </location>
</feature>
<gene>
    <name evidence="3" type="ORF">PCOR1329_LOCUS14477</name>
</gene>
<feature type="region of interest" description="Disordered" evidence="2">
    <location>
        <begin position="102"/>
        <end position="128"/>
    </location>
</feature>
<reference evidence="3" key="1">
    <citation type="submission" date="2023-10" db="EMBL/GenBank/DDBJ databases">
        <authorList>
            <person name="Chen Y."/>
            <person name="Shah S."/>
            <person name="Dougan E. K."/>
            <person name="Thang M."/>
            <person name="Chan C."/>
        </authorList>
    </citation>
    <scope>NUCLEOTIDE SEQUENCE [LARGE SCALE GENOMIC DNA]</scope>
</reference>
<feature type="compositionally biased region" description="Acidic residues" evidence="2">
    <location>
        <begin position="810"/>
        <end position="824"/>
    </location>
</feature>
<dbReference type="Proteomes" id="UP001189429">
    <property type="component" value="Unassembled WGS sequence"/>
</dbReference>
<keyword evidence="4" id="KW-1185">Reference proteome</keyword>
<proteinExistence type="predicted"/>
<protein>
    <submittedName>
        <fullName evidence="3">Uncharacterized protein</fullName>
    </submittedName>
</protein>
<evidence type="ECO:0000256" key="1">
    <source>
        <dbReference type="SAM" id="Coils"/>
    </source>
</evidence>
<name>A0ABN9QVP8_9DINO</name>
<evidence type="ECO:0000313" key="4">
    <source>
        <dbReference type="Proteomes" id="UP001189429"/>
    </source>
</evidence>